<dbReference type="Pfam" id="PF02932">
    <property type="entry name" value="Neur_chan_memb"/>
    <property type="match status" value="1"/>
</dbReference>
<feature type="compositionally biased region" description="Basic and acidic residues" evidence="1">
    <location>
        <begin position="1"/>
        <end position="12"/>
    </location>
</feature>
<organism evidence="4 5">
    <name type="scientific">Plectus sambesii</name>
    <dbReference type="NCBI Taxonomy" id="2011161"/>
    <lineage>
        <taxon>Eukaryota</taxon>
        <taxon>Metazoa</taxon>
        <taxon>Ecdysozoa</taxon>
        <taxon>Nematoda</taxon>
        <taxon>Chromadorea</taxon>
        <taxon>Plectida</taxon>
        <taxon>Plectina</taxon>
        <taxon>Plectoidea</taxon>
        <taxon>Plectidae</taxon>
        <taxon>Plectus</taxon>
    </lineage>
</organism>
<feature type="transmembrane region" description="Helical" evidence="2">
    <location>
        <begin position="162"/>
        <end position="183"/>
    </location>
</feature>
<name>A0A914XGK7_9BILA</name>
<dbReference type="InterPro" id="IPR006028">
    <property type="entry name" value="GABAA/Glycine_rcpt"/>
</dbReference>
<evidence type="ECO:0000256" key="2">
    <source>
        <dbReference type="SAM" id="Phobius"/>
    </source>
</evidence>
<dbReference type="Gene3D" id="1.20.58.390">
    <property type="entry name" value="Neurotransmitter-gated ion-channel transmembrane domain"/>
    <property type="match status" value="1"/>
</dbReference>
<sequence length="344" mass="39263">MSRWGVTDDRGAGNEPRAGGNYDPDSAVGQRCLAEGALQPVVRDGRHLFQRAAAAHRRQLSVGRELRGSCEATDLNEPGQASLFVQPVCIYPPFLSRFSECADCGTAADPYKKKLRRCNYSRLYVCFVFSRSAGFCFLQLIIPSTAVVITSWVSLWMENETSFQDMISIILTITFLIFSYNAVMPRVSYIKAMDVYLGVCFFIVFFSLIKLALMKYMRQRLRMTRDTSIVAGMLPMIHIGAMVNGTPPQIGDSNTLTVPNSNSTVIIRKSITVFGRRYRVMRCPKMVFTSRFLKRFHWISQMTFLFGFAFFCLFYFLIYPNIHQVSLDSFCDRSRAEWHAEIKK</sequence>
<dbReference type="PANTHER" id="PTHR18945">
    <property type="entry name" value="NEUROTRANSMITTER GATED ION CHANNEL"/>
    <property type="match status" value="1"/>
</dbReference>
<accession>A0A914XGK7</accession>
<dbReference type="InterPro" id="IPR038050">
    <property type="entry name" value="Neuro_actylchol_rec"/>
</dbReference>
<dbReference type="GO" id="GO:0016020">
    <property type="term" value="C:membrane"/>
    <property type="evidence" value="ECO:0007669"/>
    <property type="project" value="InterPro"/>
</dbReference>
<dbReference type="PRINTS" id="PR00253">
    <property type="entry name" value="GABAARECEPTR"/>
</dbReference>
<dbReference type="InterPro" id="IPR006029">
    <property type="entry name" value="Neurotrans-gated_channel_TM"/>
</dbReference>
<protein>
    <submittedName>
        <fullName evidence="5">Neurotransmitter-gated ion-channel transmembrane domain-containing protein</fullName>
    </submittedName>
</protein>
<keyword evidence="4" id="KW-1185">Reference proteome</keyword>
<dbReference type="InterPro" id="IPR006201">
    <property type="entry name" value="Neur_channel"/>
</dbReference>
<feature type="transmembrane region" description="Helical" evidence="2">
    <location>
        <begin position="298"/>
        <end position="318"/>
    </location>
</feature>
<dbReference type="GO" id="GO:0005230">
    <property type="term" value="F:extracellular ligand-gated monoatomic ion channel activity"/>
    <property type="evidence" value="ECO:0007669"/>
    <property type="project" value="UniProtKB-ARBA"/>
</dbReference>
<dbReference type="WBParaSite" id="PSAMB.scaffold7639size7331.g30403.t1">
    <property type="protein sequence ID" value="PSAMB.scaffold7639size7331.g30403.t1"/>
    <property type="gene ID" value="PSAMB.scaffold7639size7331.g30403"/>
</dbReference>
<feature type="region of interest" description="Disordered" evidence="1">
    <location>
        <begin position="1"/>
        <end position="23"/>
    </location>
</feature>
<dbReference type="SUPFAM" id="SSF90112">
    <property type="entry name" value="Neurotransmitter-gated ion-channel transmembrane pore"/>
    <property type="match status" value="1"/>
</dbReference>
<dbReference type="FunFam" id="1.20.58.390:FF:000076">
    <property type="entry name" value="Glutamate-gated chloride channel, putative"/>
    <property type="match status" value="1"/>
</dbReference>
<keyword evidence="2" id="KW-0812">Transmembrane</keyword>
<proteinExistence type="predicted"/>
<feature type="domain" description="Neurotransmitter-gated ion-channel transmembrane" evidence="3">
    <location>
        <begin position="140"/>
        <end position="226"/>
    </location>
</feature>
<keyword evidence="2" id="KW-1133">Transmembrane helix</keyword>
<evidence type="ECO:0000313" key="5">
    <source>
        <dbReference type="WBParaSite" id="PSAMB.scaffold7639size7331.g30403.t1"/>
    </source>
</evidence>
<dbReference type="AlphaFoldDB" id="A0A914XGK7"/>
<evidence type="ECO:0000256" key="1">
    <source>
        <dbReference type="SAM" id="MobiDB-lite"/>
    </source>
</evidence>
<feature type="transmembrane region" description="Helical" evidence="2">
    <location>
        <begin position="195"/>
        <end position="213"/>
    </location>
</feature>
<evidence type="ECO:0000313" key="4">
    <source>
        <dbReference type="Proteomes" id="UP000887566"/>
    </source>
</evidence>
<dbReference type="Proteomes" id="UP000887566">
    <property type="component" value="Unplaced"/>
</dbReference>
<evidence type="ECO:0000259" key="3">
    <source>
        <dbReference type="Pfam" id="PF02932"/>
    </source>
</evidence>
<dbReference type="GO" id="GO:0004888">
    <property type="term" value="F:transmembrane signaling receptor activity"/>
    <property type="evidence" value="ECO:0007669"/>
    <property type="project" value="InterPro"/>
</dbReference>
<keyword evidence="2" id="KW-0472">Membrane</keyword>
<dbReference type="InterPro" id="IPR036719">
    <property type="entry name" value="Neuro-gated_channel_TM_sf"/>
</dbReference>
<reference evidence="5" key="1">
    <citation type="submission" date="2022-11" db="UniProtKB">
        <authorList>
            <consortium name="WormBaseParasite"/>
        </authorList>
    </citation>
    <scope>IDENTIFICATION</scope>
</reference>